<keyword evidence="1" id="KW-0732">Signal</keyword>
<evidence type="ECO:0000256" key="1">
    <source>
        <dbReference type="SAM" id="SignalP"/>
    </source>
</evidence>
<name>A0A379YWY9_9GAMM</name>
<dbReference type="EMBL" id="UGYN01000002">
    <property type="protein sequence ID" value="SUI51483.1"/>
    <property type="molecule type" value="Genomic_DNA"/>
</dbReference>
<sequence>MKRFMALAGLLASLTAQSAELEPAQLIPHPAESRCSVSASTDQIDYGRQTRWQLRTTPGTALLSPGERPVTIRVACPYRQTLRLKLQGETGPSGRLRYGDRGYLQVRLDSAQIDGHPANLTLSPAGEAETTVTLPAMMPTNAVLTAGEPGRAEIGRSLSLQISLTPLLTEQDSRVSAQTDSRGALSFVLLD</sequence>
<dbReference type="AlphaFoldDB" id="A0A379YWY9"/>
<evidence type="ECO:0000313" key="3">
    <source>
        <dbReference type="Proteomes" id="UP000255529"/>
    </source>
</evidence>
<accession>A0A379YWY9</accession>
<feature type="signal peptide" evidence="1">
    <location>
        <begin position="1"/>
        <end position="18"/>
    </location>
</feature>
<dbReference type="Proteomes" id="UP000255529">
    <property type="component" value="Unassembled WGS sequence"/>
</dbReference>
<protein>
    <recommendedName>
        <fullName evidence="4">Fimbrial protein</fullName>
    </recommendedName>
</protein>
<dbReference type="RefSeq" id="WP_115183154.1">
    <property type="nucleotide sequence ID" value="NZ_CAMKUF010000002.1"/>
</dbReference>
<evidence type="ECO:0000313" key="2">
    <source>
        <dbReference type="EMBL" id="SUI51483.1"/>
    </source>
</evidence>
<proteinExistence type="predicted"/>
<evidence type="ECO:0008006" key="4">
    <source>
        <dbReference type="Google" id="ProtNLM"/>
    </source>
</evidence>
<organism evidence="2 3">
    <name type="scientific">Serratia quinivorans</name>
    <dbReference type="NCBI Taxonomy" id="137545"/>
    <lineage>
        <taxon>Bacteria</taxon>
        <taxon>Pseudomonadati</taxon>
        <taxon>Pseudomonadota</taxon>
        <taxon>Gammaproteobacteria</taxon>
        <taxon>Enterobacterales</taxon>
        <taxon>Yersiniaceae</taxon>
        <taxon>Serratia</taxon>
    </lineage>
</organism>
<reference evidence="2 3" key="1">
    <citation type="submission" date="2018-06" db="EMBL/GenBank/DDBJ databases">
        <authorList>
            <consortium name="Pathogen Informatics"/>
            <person name="Doyle S."/>
        </authorList>
    </citation>
    <scope>NUCLEOTIDE SEQUENCE [LARGE SCALE GENOMIC DNA]</scope>
    <source>
        <strain evidence="2 3">NCTC11544</strain>
    </source>
</reference>
<feature type="chain" id="PRO_5016954817" description="Fimbrial protein" evidence="1">
    <location>
        <begin position="19"/>
        <end position="191"/>
    </location>
</feature>
<gene>
    <name evidence="2" type="ORF">NCTC11544_01259</name>
</gene>